<dbReference type="EMBL" id="MN739454">
    <property type="protein sequence ID" value="QHT05416.1"/>
    <property type="molecule type" value="Genomic_DNA"/>
</dbReference>
<evidence type="ECO:0000313" key="2">
    <source>
        <dbReference type="EMBL" id="QHT05416.1"/>
    </source>
</evidence>
<sequence length="72" mass="8411">MSAWIELVKEKYALGKKTDKEYTLKKAILAAKKDYKKPATMTVRKKTQKRKKTKGKKRKAKGKTAKRRKSKK</sequence>
<dbReference type="AlphaFoldDB" id="A0A6C0CKV2"/>
<protein>
    <submittedName>
        <fullName evidence="2">Uncharacterized protein</fullName>
    </submittedName>
</protein>
<evidence type="ECO:0000256" key="1">
    <source>
        <dbReference type="SAM" id="MobiDB-lite"/>
    </source>
</evidence>
<name>A0A6C0CKV2_9ZZZZ</name>
<reference evidence="2" key="1">
    <citation type="journal article" date="2020" name="Nature">
        <title>Giant virus diversity and host interactions through global metagenomics.</title>
        <authorList>
            <person name="Schulz F."/>
            <person name="Roux S."/>
            <person name="Paez-Espino D."/>
            <person name="Jungbluth S."/>
            <person name="Walsh D.A."/>
            <person name="Denef V.J."/>
            <person name="McMahon K.D."/>
            <person name="Konstantinidis K.T."/>
            <person name="Eloe-Fadrosh E.A."/>
            <person name="Kyrpides N.C."/>
            <person name="Woyke T."/>
        </authorList>
    </citation>
    <scope>NUCLEOTIDE SEQUENCE</scope>
    <source>
        <strain evidence="2">GVMAG-M-3300021375-17</strain>
    </source>
</reference>
<feature type="compositionally biased region" description="Basic residues" evidence="1">
    <location>
        <begin position="43"/>
        <end position="72"/>
    </location>
</feature>
<accession>A0A6C0CKV2</accession>
<proteinExistence type="predicted"/>
<organism evidence="2">
    <name type="scientific">viral metagenome</name>
    <dbReference type="NCBI Taxonomy" id="1070528"/>
    <lineage>
        <taxon>unclassified sequences</taxon>
        <taxon>metagenomes</taxon>
        <taxon>organismal metagenomes</taxon>
    </lineage>
</organism>
<feature type="region of interest" description="Disordered" evidence="1">
    <location>
        <begin position="36"/>
        <end position="72"/>
    </location>
</feature>